<dbReference type="Proteomes" id="UP000324748">
    <property type="component" value="Unassembled WGS sequence"/>
</dbReference>
<dbReference type="EMBL" id="VSWC01000127">
    <property type="protein sequence ID" value="KAA1081741.1"/>
    <property type="molecule type" value="Genomic_DNA"/>
</dbReference>
<dbReference type="EMBL" id="VSWC01000076">
    <property type="protein sequence ID" value="KAA1095532.1"/>
    <property type="molecule type" value="Genomic_DNA"/>
</dbReference>
<evidence type="ECO:0000313" key="3">
    <source>
        <dbReference type="EMBL" id="KAA1071243.1"/>
    </source>
</evidence>
<evidence type="ECO:0000313" key="8">
    <source>
        <dbReference type="Proteomes" id="UP000324748"/>
    </source>
</evidence>
<evidence type="ECO:0000313" key="2">
    <source>
        <dbReference type="EMBL" id="KAA1070041.1"/>
    </source>
</evidence>
<evidence type="ECO:0000313" key="6">
    <source>
        <dbReference type="EMBL" id="KAA1095532.1"/>
    </source>
</evidence>
<dbReference type="Proteomes" id="UP000325313">
    <property type="component" value="Unassembled WGS sequence"/>
</dbReference>
<dbReference type="AlphaFoldDB" id="A0A5B0N3M7"/>
<evidence type="ECO:0000313" key="5">
    <source>
        <dbReference type="EMBL" id="KAA1083156.1"/>
    </source>
</evidence>
<dbReference type="EMBL" id="VDEP01000089">
    <property type="protein sequence ID" value="KAA1132215.1"/>
    <property type="molecule type" value="Genomic_DNA"/>
</dbReference>
<reference evidence="8 9" key="1">
    <citation type="submission" date="2019-05" db="EMBL/GenBank/DDBJ databases">
        <title>Emergence of the Ug99 lineage of the wheat stem rust pathogen through somatic hybridization.</title>
        <authorList>
            <person name="Li F."/>
            <person name="Upadhyaya N.M."/>
            <person name="Sperschneider J."/>
            <person name="Matny O."/>
            <person name="Nguyen-Phuc H."/>
            <person name="Mago R."/>
            <person name="Raley C."/>
            <person name="Miller M.E."/>
            <person name="Silverstein K.A.T."/>
            <person name="Henningsen E."/>
            <person name="Hirsch C.D."/>
            <person name="Visser B."/>
            <person name="Pretorius Z.A."/>
            <person name="Steffenson B.J."/>
            <person name="Schwessinger B."/>
            <person name="Dodds P.N."/>
            <person name="Figueroa M."/>
        </authorList>
    </citation>
    <scope>NUCLEOTIDE SEQUENCE [LARGE SCALE GENOMIC DNA]</scope>
    <source>
        <strain evidence="5">21-0</strain>
        <strain evidence="2 9">Ug99</strain>
    </source>
</reference>
<protein>
    <submittedName>
        <fullName evidence="5">Uncharacterized protein</fullName>
    </submittedName>
</protein>
<organism evidence="5 8">
    <name type="scientific">Puccinia graminis f. sp. tritici</name>
    <dbReference type="NCBI Taxonomy" id="56615"/>
    <lineage>
        <taxon>Eukaryota</taxon>
        <taxon>Fungi</taxon>
        <taxon>Dikarya</taxon>
        <taxon>Basidiomycota</taxon>
        <taxon>Pucciniomycotina</taxon>
        <taxon>Pucciniomycetes</taxon>
        <taxon>Pucciniales</taxon>
        <taxon>Pucciniaceae</taxon>
        <taxon>Puccinia</taxon>
    </lineage>
</organism>
<dbReference type="EMBL" id="VSWC01000119">
    <property type="protein sequence ID" value="KAA1083156.1"/>
    <property type="molecule type" value="Genomic_DNA"/>
</dbReference>
<name>A0A5B0N3M7_PUCGR</name>
<dbReference type="OrthoDB" id="5585685at2759"/>
<gene>
    <name evidence="4" type="ORF">PGT21_000073</name>
    <name evidence="3" type="ORF">PGT21_000075</name>
    <name evidence="6" type="ORF">PGT21_000168</name>
    <name evidence="5" type="ORF">PGT21_026645</name>
    <name evidence="2" type="ORF">PGTUg99_000293</name>
    <name evidence="7" type="ORF">PGTUg99_001299</name>
</gene>
<dbReference type="EMBL" id="VDEP01000486">
    <property type="protein sequence ID" value="KAA1070041.1"/>
    <property type="molecule type" value="Genomic_DNA"/>
</dbReference>
<keyword evidence="8" id="KW-1185">Reference proteome</keyword>
<feature type="region of interest" description="Disordered" evidence="1">
    <location>
        <begin position="74"/>
        <end position="112"/>
    </location>
</feature>
<evidence type="ECO:0000256" key="1">
    <source>
        <dbReference type="SAM" id="MobiDB-lite"/>
    </source>
</evidence>
<accession>A0A5B0N3M7</accession>
<sequence>MILSLPPLFTHYGNLLPPPSPQPDNPNFSTIRSTFIPPIVQEPLRILANTLFLHPLSRYSINLLPTLGPLVELTADPPDRSPNPSAQCAETHPVPGFQDNIPHHRRPLHLGD</sequence>
<feature type="compositionally biased region" description="Basic residues" evidence="1">
    <location>
        <begin position="103"/>
        <end position="112"/>
    </location>
</feature>
<evidence type="ECO:0000313" key="4">
    <source>
        <dbReference type="EMBL" id="KAA1081741.1"/>
    </source>
</evidence>
<comment type="caution">
    <text evidence="5">The sequence shown here is derived from an EMBL/GenBank/DDBJ whole genome shotgun (WGS) entry which is preliminary data.</text>
</comment>
<evidence type="ECO:0000313" key="7">
    <source>
        <dbReference type="EMBL" id="KAA1132215.1"/>
    </source>
</evidence>
<evidence type="ECO:0000313" key="9">
    <source>
        <dbReference type="Proteomes" id="UP000325313"/>
    </source>
</evidence>
<dbReference type="EMBL" id="VSWC01000170">
    <property type="protein sequence ID" value="KAA1071243.1"/>
    <property type="molecule type" value="Genomic_DNA"/>
</dbReference>
<proteinExistence type="predicted"/>